<gene>
    <name evidence="1" type="ORF">ACI1P1_08950</name>
</gene>
<proteinExistence type="predicted"/>
<dbReference type="EMBL" id="JBJURJ010000005">
    <property type="protein sequence ID" value="MFM9328412.1"/>
    <property type="molecule type" value="Genomic_DNA"/>
</dbReference>
<comment type="caution">
    <text evidence="1">The sequence shown here is derived from an EMBL/GenBank/DDBJ whole genome shotgun (WGS) entry which is preliminary data.</text>
</comment>
<protein>
    <submittedName>
        <fullName evidence="1">Response regulator</fullName>
    </submittedName>
</protein>
<evidence type="ECO:0000313" key="1">
    <source>
        <dbReference type="EMBL" id="MFM9328412.1"/>
    </source>
</evidence>
<name>A0ACC7NZD6_9BACL</name>
<sequence>MYRVLVVDDEPRVCAGIKDYLLSGPLQISDVETASNGFEALDCLRMDAYDLVMTDIQMGMMNGIELMEAILLEQPHLPVIVISAHEKFDFAKMSLRLGAKDYLIKPVELEELTQVVGRVLREKEEAGRLTLRESAPKDSSELLQKAKRQEALMELVTARELQEKDYRELLQDIGGTLKEQGASCGIAIVHLDLSKGGFSQQEITLGDRKLLKYASINILEESLSDWCGVAFNGFGNQLVCVIQLEAEEAAGTPLHLNSRLNLIGQTIVMNLKQYLNVTATVGLSSLSASLSMLPKLMEEAEAAIEWRKLHPDNRILYYADMASLGSLRMMDWVAKVEVLVQKLKEEDRSEGMEEDGSPQPRPVLGPKEELQAMLMMLDGLAGSEGLFHSCFGILVYRLYGLLFDYGVDKSDSFRRLDPDLYFRGMDPGVKSQALIRYMQELSVLLKACISERDQTVVTRIKTFIQSHYGNHELKIQDIAGEVHFSPAYISYLFKKETGANVWDYVSEVRMEEAKRLLAGTDRKRYEISYQVGYQSPEHFSRMFKRLTGITPADYRKAFRGN</sequence>
<accession>A0ACC7NZD6</accession>
<dbReference type="Proteomes" id="UP001631969">
    <property type="component" value="Unassembled WGS sequence"/>
</dbReference>
<keyword evidence="2" id="KW-1185">Reference proteome</keyword>
<reference evidence="1" key="1">
    <citation type="submission" date="2024-12" db="EMBL/GenBank/DDBJ databases">
        <authorList>
            <person name="Wu N."/>
        </authorList>
    </citation>
    <scope>NUCLEOTIDE SEQUENCE</scope>
    <source>
        <strain evidence="1">P15</strain>
    </source>
</reference>
<organism evidence="1 2">
    <name type="scientific">Paenibacillus mesotrionivorans</name>
    <dbReference type="NCBI Taxonomy" id="3160968"/>
    <lineage>
        <taxon>Bacteria</taxon>
        <taxon>Bacillati</taxon>
        <taxon>Bacillota</taxon>
        <taxon>Bacilli</taxon>
        <taxon>Bacillales</taxon>
        <taxon>Paenibacillaceae</taxon>
        <taxon>Paenibacillus</taxon>
    </lineage>
</organism>
<evidence type="ECO:0000313" key="2">
    <source>
        <dbReference type="Proteomes" id="UP001631969"/>
    </source>
</evidence>